<keyword evidence="5" id="KW-1185">Reference proteome</keyword>
<feature type="domain" description="GST C-terminal" evidence="3">
    <location>
        <begin position="83"/>
        <end position="203"/>
    </location>
</feature>
<dbReference type="SUPFAM" id="SSF52833">
    <property type="entry name" value="Thioredoxin-like"/>
    <property type="match status" value="1"/>
</dbReference>
<evidence type="ECO:0000256" key="1">
    <source>
        <dbReference type="RuleBase" id="RU003494"/>
    </source>
</evidence>
<dbReference type="RefSeq" id="WP_162124516.1">
    <property type="nucleotide sequence ID" value="NZ_PDWK01000033.1"/>
</dbReference>
<evidence type="ECO:0000259" key="3">
    <source>
        <dbReference type="PROSITE" id="PS50405"/>
    </source>
</evidence>
<dbReference type="Pfam" id="PF00043">
    <property type="entry name" value="GST_C"/>
    <property type="match status" value="1"/>
</dbReference>
<evidence type="ECO:0000259" key="2">
    <source>
        <dbReference type="PROSITE" id="PS50404"/>
    </source>
</evidence>
<dbReference type="SFLD" id="SFLDG00358">
    <property type="entry name" value="Main_(cytGST)"/>
    <property type="match status" value="1"/>
</dbReference>
<proteinExistence type="inferred from homology"/>
<comment type="caution">
    <text evidence="4">The sequence shown here is derived from an EMBL/GenBank/DDBJ whole genome shotgun (WGS) entry which is preliminary data.</text>
</comment>
<dbReference type="OrthoDB" id="8772754at2"/>
<dbReference type="EMBL" id="PDWK01000033">
    <property type="protein sequence ID" value="KAF1688878.1"/>
    <property type="molecule type" value="Genomic_DNA"/>
</dbReference>
<dbReference type="SFLD" id="SFLDG01150">
    <property type="entry name" value="Main.1:_Beta-like"/>
    <property type="match status" value="1"/>
</dbReference>
<reference evidence="4" key="1">
    <citation type="submission" date="2017-10" db="EMBL/GenBank/DDBJ databases">
        <title>Whole genome sequencing of members of genus Pseudoxanthomonas.</title>
        <authorList>
            <person name="Kumar S."/>
            <person name="Bansal K."/>
            <person name="Kaur A."/>
            <person name="Patil P."/>
            <person name="Sharma S."/>
            <person name="Patil P.B."/>
        </authorList>
    </citation>
    <scope>NUCLEOTIDE SEQUENCE</scope>
    <source>
        <strain evidence="4">DSM 22914</strain>
    </source>
</reference>
<dbReference type="Proteomes" id="UP000717981">
    <property type="component" value="Unassembled WGS sequence"/>
</dbReference>
<dbReference type="SUPFAM" id="SSF47616">
    <property type="entry name" value="GST C-terminal domain-like"/>
    <property type="match status" value="1"/>
</dbReference>
<dbReference type="PROSITE" id="PS50405">
    <property type="entry name" value="GST_CTER"/>
    <property type="match status" value="1"/>
</dbReference>
<organism evidence="4 5">
    <name type="scientific">Pseudoxanthomonas taiwanensis</name>
    <dbReference type="NCBI Taxonomy" id="176598"/>
    <lineage>
        <taxon>Bacteria</taxon>
        <taxon>Pseudomonadati</taxon>
        <taxon>Pseudomonadota</taxon>
        <taxon>Gammaproteobacteria</taxon>
        <taxon>Lysobacterales</taxon>
        <taxon>Lysobacteraceae</taxon>
        <taxon>Pseudoxanthomonas</taxon>
    </lineage>
</organism>
<dbReference type="PANTHER" id="PTHR44051">
    <property type="entry name" value="GLUTATHIONE S-TRANSFERASE-RELATED"/>
    <property type="match status" value="1"/>
</dbReference>
<comment type="similarity">
    <text evidence="1">Belongs to the GST superfamily.</text>
</comment>
<dbReference type="PROSITE" id="PS50404">
    <property type="entry name" value="GST_NTER"/>
    <property type="match status" value="1"/>
</dbReference>
<gene>
    <name evidence="4" type="ORF">CR938_08060</name>
</gene>
<sequence>MKLYTKPGACSTAIHIDLCWTGAPYQFQIMDAEGLKSPEFRAINPAGSVPVLVDGDFVLTQNAAIAGYIADRHPQAGLAGDGSARQRAEATRWLSFVNSDLHPAFKPLFVPAAFIEDAAQHEALRATARRRLRGLFETADARLADRQWLAGFRSFADPYLFVTLLWAGRVGVDLAGLEHLAAFRERMQADAGVQQALRAEGLL</sequence>
<dbReference type="Gene3D" id="3.40.30.10">
    <property type="entry name" value="Glutaredoxin"/>
    <property type="match status" value="1"/>
</dbReference>
<dbReference type="InterPro" id="IPR004045">
    <property type="entry name" value="Glutathione_S-Trfase_N"/>
</dbReference>
<evidence type="ECO:0000313" key="4">
    <source>
        <dbReference type="EMBL" id="KAF1688878.1"/>
    </source>
</evidence>
<dbReference type="Pfam" id="PF02798">
    <property type="entry name" value="GST_N"/>
    <property type="match status" value="1"/>
</dbReference>
<accession>A0A921THV6</accession>
<protein>
    <submittedName>
        <fullName evidence="4">Glutathione S-transferase</fullName>
    </submittedName>
</protein>
<dbReference type="SFLD" id="SFLDS00019">
    <property type="entry name" value="Glutathione_Transferase_(cytos"/>
    <property type="match status" value="1"/>
</dbReference>
<feature type="domain" description="GST N-terminal" evidence="2">
    <location>
        <begin position="1"/>
        <end position="77"/>
    </location>
</feature>
<name>A0A921THV6_9GAMM</name>
<dbReference type="PANTHER" id="PTHR44051:SF8">
    <property type="entry name" value="GLUTATHIONE S-TRANSFERASE GSTA"/>
    <property type="match status" value="1"/>
</dbReference>
<dbReference type="InterPro" id="IPR004046">
    <property type="entry name" value="GST_C"/>
</dbReference>
<dbReference type="InterPro" id="IPR036282">
    <property type="entry name" value="Glutathione-S-Trfase_C_sf"/>
</dbReference>
<dbReference type="InterPro" id="IPR010987">
    <property type="entry name" value="Glutathione-S-Trfase_C-like"/>
</dbReference>
<dbReference type="InterPro" id="IPR036249">
    <property type="entry name" value="Thioredoxin-like_sf"/>
</dbReference>
<evidence type="ECO:0000313" key="5">
    <source>
        <dbReference type="Proteomes" id="UP000717981"/>
    </source>
</evidence>
<dbReference type="CDD" id="cd03188">
    <property type="entry name" value="GST_C_Beta"/>
    <property type="match status" value="1"/>
</dbReference>
<dbReference type="AlphaFoldDB" id="A0A921THV6"/>
<dbReference type="CDD" id="cd03057">
    <property type="entry name" value="GST_N_Beta"/>
    <property type="match status" value="1"/>
</dbReference>
<dbReference type="InterPro" id="IPR040079">
    <property type="entry name" value="Glutathione_S-Trfase"/>
</dbReference>
<dbReference type="Gene3D" id="1.20.1050.10">
    <property type="match status" value="1"/>
</dbReference>